<evidence type="ECO:0000256" key="7">
    <source>
        <dbReference type="ARBA" id="ARBA00022827"/>
    </source>
</evidence>
<evidence type="ECO:0000256" key="12">
    <source>
        <dbReference type="ARBA" id="ARBA00023136"/>
    </source>
</evidence>
<dbReference type="Pfam" id="PF01794">
    <property type="entry name" value="Ferric_reduct"/>
    <property type="match status" value="1"/>
</dbReference>
<dbReference type="SUPFAM" id="SSF52343">
    <property type="entry name" value="Ferredoxin reductase-like, C-terminal NADP-linked domain"/>
    <property type="match status" value="1"/>
</dbReference>
<evidence type="ECO:0000256" key="9">
    <source>
        <dbReference type="ARBA" id="ARBA00023002"/>
    </source>
</evidence>
<evidence type="ECO:0000256" key="5">
    <source>
        <dbReference type="ARBA" id="ARBA00022714"/>
    </source>
</evidence>
<keyword evidence="12 13" id="KW-0472">Membrane</keyword>
<dbReference type="InterPro" id="IPR039261">
    <property type="entry name" value="FNR_nucleotide-bd"/>
</dbReference>
<comment type="cofactor">
    <cofactor evidence="1">
        <name>FAD</name>
        <dbReference type="ChEBI" id="CHEBI:57692"/>
    </cofactor>
</comment>
<dbReference type="InterPro" id="IPR001433">
    <property type="entry name" value="OxRdtase_FAD/NAD-bd"/>
</dbReference>
<dbReference type="Pfam" id="PF00175">
    <property type="entry name" value="NAD_binding_1"/>
    <property type="match status" value="1"/>
</dbReference>
<dbReference type="PANTHER" id="PTHR47354:SF8">
    <property type="entry name" value="1,2-PHENYLACETYL-COA EPOXIDASE, SUBUNIT E"/>
    <property type="match status" value="1"/>
</dbReference>
<sequence length="440" mass="49450">MKTRLISFVSIITLAWGYDVFYLHPPVQGDLPWLIQRQGLYLSGLWAIALMSLVMVLSIRPAWLEKPLGGMDKMYRLHKWAGILGISAAGLHWLLDMSSDLIKSWIGKTGRPPKGDLTEFAAMFRSFAKDSGELIVYALLIMLVLTLWKKFPYKFWRYIHKVMPVFYLLLVFHTIVLAPANYWMQPLGILLVILFIPACIASVISLAGMVGKPRQSTGTITSIQAHNTGITEVTCKMDTSWKEHHAGQFAFLTFDHHEGAHPFTISSAPGSDKHISFQIKALGDYTRQLSGKITVGQKIKAEGPYGCFDLSQLDTGSHQTMIAGGIGITPFLSWLEDCQKSPGNIPSTDLHYCVRNADNDPFIKRILQLCETLPSVRLHVHQSEKGERLSAQKLAQTLGKKSSTSIWYCGPTSLANSIKTKLKKWWHGKFTFHQEAFEMR</sequence>
<keyword evidence="7" id="KW-0274">FAD</keyword>
<evidence type="ECO:0000256" key="10">
    <source>
        <dbReference type="ARBA" id="ARBA00023004"/>
    </source>
</evidence>
<feature type="transmembrane region" description="Helical" evidence="13">
    <location>
        <begin position="41"/>
        <end position="59"/>
    </location>
</feature>
<keyword evidence="4 13" id="KW-0812">Transmembrane</keyword>
<evidence type="ECO:0000256" key="13">
    <source>
        <dbReference type="SAM" id="Phobius"/>
    </source>
</evidence>
<accession>A0ABS1EF01</accession>
<dbReference type="InterPro" id="IPR050415">
    <property type="entry name" value="MRET"/>
</dbReference>
<evidence type="ECO:0000256" key="8">
    <source>
        <dbReference type="ARBA" id="ARBA00022989"/>
    </source>
</evidence>
<keyword evidence="10" id="KW-0408">Iron</keyword>
<dbReference type="SFLD" id="SFLDS00052">
    <property type="entry name" value="Ferric_Reductase_Domain"/>
    <property type="match status" value="1"/>
</dbReference>
<dbReference type="InterPro" id="IPR013112">
    <property type="entry name" value="FAD-bd_8"/>
</dbReference>
<dbReference type="SUPFAM" id="SSF63380">
    <property type="entry name" value="Riboflavin synthase domain-like"/>
    <property type="match status" value="1"/>
</dbReference>
<dbReference type="PANTHER" id="PTHR47354">
    <property type="entry name" value="NADH OXIDOREDUCTASE HCR"/>
    <property type="match status" value="1"/>
</dbReference>
<evidence type="ECO:0000259" key="14">
    <source>
        <dbReference type="PROSITE" id="PS51384"/>
    </source>
</evidence>
<reference evidence="15 16" key="1">
    <citation type="submission" date="2020-12" db="EMBL/GenBank/DDBJ databases">
        <authorList>
            <person name="Lu T."/>
            <person name="Wang Q."/>
            <person name="Han X."/>
        </authorList>
    </citation>
    <scope>NUCLEOTIDE SEQUENCE [LARGE SCALE GENOMIC DNA]</scope>
    <source>
        <strain evidence="15 16">WQ 585</strain>
    </source>
</reference>
<feature type="domain" description="FAD-binding FR-type" evidence="14">
    <location>
        <begin position="213"/>
        <end position="311"/>
    </location>
</feature>
<feature type="transmembrane region" description="Helical" evidence="13">
    <location>
        <begin position="189"/>
        <end position="210"/>
    </location>
</feature>
<evidence type="ECO:0000256" key="3">
    <source>
        <dbReference type="ARBA" id="ARBA00022630"/>
    </source>
</evidence>
<dbReference type="Proteomes" id="UP000635316">
    <property type="component" value="Unassembled WGS sequence"/>
</dbReference>
<keyword evidence="9" id="KW-0560">Oxidoreductase</keyword>
<keyword evidence="6" id="KW-0479">Metal-binding</keyword>
<dbReference type="InterPro" id="IPR017927">
    <property type="entry name" value="FAD-bd_FR_type"/>
</dbReference>
<feature type="transmembrane region" description="Helical" evidence="13">
    <location>
        <begin position="134"/>
        <end position="153"/>
    </location>
</feature>
<dbReference type="SFLD" id="SFLDG01168">
    <property type="entry name" value="Ferric_reductase_subgroup_(FRE"/>
    <property type="match status" value="1"/>
</dbReference>
<dbReference type="PROSITE" id="PS51384">
    <property type="entry name" value="FAD_FR"/>
    <property type="match status" value="1"/>
</dbReference>
<feature type="transmembrane region" description="Helical" evidence="13">
    <location>
        <begin position="165"/>
        <end position="183"/>
    </location>
</feature>
<keyword evidence="16" id="KW-1185">Reference proteome</keyword>
<keyword evidence="11" id="KW-0411">Iron-sulfur</keyword>
<evidence type="ECO:0000313" key="16">
    <source>
        <dbReference type="Proteomes" id="UP000635316"/>
    </source>
</evidence>
<evidence type="ECO:0000256" key="6">
    <source>
        <dbReference type="ARBA" id="ARBA00022723"/>
    </source>
</evidence>
<keyword evidence="8 13" id="KW-1133">Transmembrane helix</keyword>
<dbReference type="InterPro" id="IPR013130">
    <property type="entry name" value="Fe3_Rdtase_TM_dom"/>
</dbReference>
<gene>
    <name evidence="15" type="ORF">JHL22_04765</name>
</gene>
<protein>
    <submittedName>
        <fullName evidence="15">Ferric reductase-like transmembrane domain-containing protein</fullName>
    </submittedName>
</protein>
<comment type="subcellular location">
    <subcellularLocation>
        <location evidence="2">Membrane</location>
        <topology evidence="2">Multi-pass membrane protein</topology>
    </subcellularLocation>
</comment>
<dbReference type="EMBL" id="JAENGP010000004">
    <property type="protein sequence ID" value="MBK1780522.1"/>
    <property type="molecule type" value="Genomic_DNA"/>
</dbReference>
<comment type="caution">
    <text evidence="15">The sequence shown here is derived from an EMBL/GenBank/DDBJ whole genome shotgun (WGS) entry which is preliminary data.</text>
</comment>
<dbReference type="Gene3D" id="3.40.50.80">
    <property type="entry name" value="Nucleotide-binding domain of ferredoxin-NADP reductase (FNR) module"/>
    <property type="match status" value="1"/>
</dbReference>
<organism evidence="15 16">
    <name type="scientific">Advenella mandrilli</name>
    <dbReference type="NCBI Taxonomy" id="2800330"/>
    <lineage>
        <taxon>Bacteria</taxon>
        <taxon>Pseudomonadati</taxon>
        <taxon>Pseudomonadota</taxon>
        <taxon>Betaproteobacteria</taxon>
        <taxon>Burkholderiales</taxon>
        <taxon>Alcaligenaceae</taxon>
    </lineage>
</organism>
<keyword evidence="5" id="KW-0001">2Fe-2S</keyword>
<name>A0ABS1EF01_9BURK</name>
<dbReference type="CDD" id="cd06198">
    <property type="entry name" value="FNR_like_3"/>
    <property type="match status" value="1"/>
</dbReference>
<dbReference type="RefSeq" id="WP_200234487.1">
    <property type="nucleotide sequence ID" value="NZ_JAENGP010000004.1"/>
</dbReference>
<evidence type="ECO:0000256" key="11">
    <source>
        <dbReference type="ARBA" id="ARBA00023014"/>
    </source>
</evidence>
<feature type="transmembrane region" description="Helical" evidence="13">
    <location>
        <begin position="80"/>
        <end position="95"/>
    </location>
</feature>
<dbReference type="Pfam" id="PF08022">
    <property type="entry name" value="FAD_binding_8"/>
    <property type="match status" value="1"/>
</dbReference>
<evidence type="ECO:0000313" key="15">
    <source>
        <dbReference type="EMBL" id="MBK1780522.1"/>
    </source>
</evidence>
<evidence type="ECO:0000256" key="2">
    <source>
        <dbReference type="ARBA" id="ARBA00004141"/>
    </source>
</evidence>
<keyword evidence="3" id="KW-0285">Flavoprotein</keyword>
<evidence type="ECO:0000256" key="1">
    <source>
        <dbReference type="ARBA" id="ARBA00001974"/>
    </source>
</evidence>
<evidence type="ECO:0000256" key="4">
    <source>
        <dbReference type="ARBA" id="ARBA00022692"/>
    </source>
</evidence>
<dbReference type="Gene3D" id="2.40.30.10">
    <property type="entry name" value="Translation factors"/>
    <property type="match status" value="1"/>
</dbReference>
<dbReference type="InterPro" id="IPR017938">
    <property type="entry name" value="Riboflavin_synthase-like_b-brl"/>
</dbReference>
<proteinExistence type="predicted"/>